<evidence type="ECO:0000256" key="1">
    <source>
        <dbReference type="ARBA" id="ARBA00006432"/>
    </source>
</evidence>
<feature type="domain" description="AMP-binding enzyme C-terminal" evidence="5">
    <location>
        <begin position="235"/>
        <end position="310"/>
    </location>
</feature>
<evidence type="ECO:0000259" key="4">
    <source>
        <dbReference type="Pfam" id="PF00501"/>
    </source>
</evidence>
<feature type="transmembrane region" description="Helical" evidence="3">
    <location>
        <begin position="14"/>
        <end position="36"/>
    </location>
</feature>
<dbReference type="InterPro" id="IPR025110">
    <property type="entry name" value="AMP-bd_C"/>
</dbReference>
<dbReference type="Pfam" id="PF00501">
    <property type="entry name" value="AMP-binding"/>
    <property type="match status" value="1"/>
</dbReference>
<evidence type="ECO:0000256" key="3">
    <source>
        <dbReference type="SAM" id="Phobius"/>
    </source>
</evidence>
<protein>
    <recommendedName>
        <fullName evidence="8">4-coumarate--CoA ligase</fullName>
    </recommendedName>
</protein>
<dbReference type="PANTHER" id="PTHR24096:SF415">
    <property type="entry name" value="4-COUMARATE--COA LIGASE"/>
    <property type="match status" value="1"/>
</dbReference>
<dbReference type="FunFam" id="3.30.300.30:FF:000007">
    <property type="entry name" value="4-coumarate--CoA ligase 2"/>
    <property type="match status" value="1"/>
</dbReference>
<feature type="domain" description="AMP-dependent synthetase/ligase" evidence="4">
    <location>
        <begin position="8"/>
        <end position="184"/>
    </location>
</feature>
<name>A0A6A6MFV7_HEVBR</name>
<dbReference type="Pfam" id="PF13193">
    <property type="entry name" value="AMP-binding_C"/>
    <property type="match status" value="1"/>
</dbReference>
<proteinExistence type="inferred from homology"/>
<dbReference type="SUPFAM" id="SSF56801">
    <property type="entry name" value="Acetyl-CoA synthetase-like"/>
    <property type="match status" value="1"/>
</dbReference>
<sequence length="324" mass="35917">MVTADQDRYMEPENVFLCFLPMFHIFGFAVTTYSQLRRGNAVVSMEKFELDKMLRSIERYRVTHLYVVPPVMIALAKQNAVKKFDLSSLKLIGSGAAPMGKDVMEECAKNLPHVDIIQGYGMTETCGIISIENPREGTRLSGSTGVLVPGVESQIVSVETSKPLPPNELGEICLRGANMMQGYFNNLQATKLTIDGQGWVHTGDLGYFNEEGQLFVVDRIKELIKCNGFQVAPAELEGLLLSHPEIIDAVVIPFPDSKAGEVPIAYVVCSPNSSLTEEDIQKYIADQVAPFKQLRRVTFINSVPKSASGKILRREMIDKVRSKI</sequence>
<keyword evidence="7" id="KW-1185">Reference proteome</keyword>
<dbReference type="EMBL" id="JAAGAX010000006">
    <property type="protein sequence ID" value="KAF2312164.1"/>
    <property type="molecule type" value="Genomic_DNA"/>
</dbReference>
<evidence type="ECO:0000313" key="6">
    <source>
        <dbReference type="EMBL" id="KAF2312164.1"/>
    </source>
</evidence>
<dbReference type="GO" id="GO:0016405">
    <property type="term" value="F:CoA-ligase activity"/>
    <property type="evidence" value="ECO:0007669"/>
    <property type="project" value="TreeGrafter"/>
</dbReference>
<dbReference type="Gene3D" id="2.30.38.10">
    <property type="entry name" value="Luciferase, Domain 3"/>
    <property type="match status" value="1"/>
</dbReference>
<comment type="similarity">
    <text evidence="1">Belongs to the ATP-dependent AMP-binding enzyme family.</text>
</comment>
<evidence type="ECO:0000259" key="5">
    <source>
        <dbReference type="Pfam" id="PF13193"/>
    </source>
</evidence>
<dbReference type="Gene3D" id="3.30.300.30">
    <property type="match status" value="1"/>
</dbReference>
<keyword evidence="2" id="KW-0436">Ligase</keyword>
<reference evidence="6 7" key="1">
    <citation type="journal article" date="2020" name="Mol. Plant">
        <title>The Chromosome-Based Rubber Tree Genome Provides New Insights into Spurge Genome Evolution and Rubber Biosynthesis.</title>
        <authorList>
            <person name="Liu J."/>
            <person name="Shi C."/>
            <person name="Shi C.C."/>
            <person name="Li W."/>
            <person name="Zhang Q.J."/>
            <person name="Zhang Y."/>
            <person name="Li K."/>
            <person name="Lu H.F."/>
            <person name="Shi C."/>
            <person name="Zhu S.T."/>
            <person name="Xiao Z.Y."/>
            <person name="Nan H."/>
            <person name="Yue Y."/>
            <person name="Zhu X.G."/>
            <person name="Wu Y."/>
            <person name="Hong X.N."/>
            <person name="Fan G.Y."/>
            <person name="Tong Y."/>
            <person name="Zhang D."/>
            <person name="Mao C.L."/>
            <person name="Liu Y.L."/>
            <person name="Hao S.J."/>
            <person name="Liu W.Q."/>
            <person name="Lv M.Q."/>
            <person name="Zhang H.B."/>
            <person name="Liu Y."/>
            <person name="Hu-Tang G.R."/>
            <person name="Wang J.P."/>
            <person name="Wang J.H."/>
            <person name="Sun Y.H."/>
            <person name="Ni S.B."/>
            <person name="Chen W.B."/>
            <person name="Zhang X.C."/>
            <person name="Jiao Y.N."/>
            <person name="Eichler E.E."/>
            <person name="Li G.H."/>
            <person name="Liu X."/>
            <person name="Gao L.Z."/>
        </authorList>
    </citation>
    <scope>NUCLEOTIDE SEQUENCE [LARGE SCALE GENOMIC DNA]</scope>
    <source>
        <strain evidence="7">cv. GT1</strain>
        <tissue evidence="6">Leaf</tissue>
    </source>
</reference>
<keyword evidence="3" id="KW-0812">Transmembrane</keyword>
<dbReference type="InterPro" id="IPR000873">
    <property type="entry name" value="AMP-dep_synth/lig_dom"/>
</dbReference>
<dbReference type="PANTHER" id="PTHR24096">
    <property type="entry name" value="LONG-CHAIN-FATTY-ACID--COA LIGASE"/>
    <property type="match status" value="1"/>
</dbReference>
<evidence type="ECO:0000256" key="2">
    <source>
        <dbReference type="ARBA" id="ARBA00022598"/>
    </source>
</evidence>
<dbReference type="Proteomes" id="UP000467840">
    <property type="component" value="Chromosome 14"/>
</dbReference>
<dbReference type="AlphaFoldDB" id="A0A6A6MFV7"/>
<evidence type="ECO:0008006" key="8">
    <source>
        <dbReference type="Google" id="ProtNLM"/>
    </source>
</evidence>
<keyword evidence="3" id="KW-1133">Transmembrane helix</keyword>
<dbReference type="InterPro" id="IPR045851">
    <property type="entry name" value="AMP-bd_C_sf"/>
</dbReference>
<organism evidence="6 7">
    <name type="scientific">Hevea brasiliensis</name>
    <name type="common">Para rubber tree</name>
    <name type="synonym">Siphonia brasiliensis</name>
    <dbReference type="NCBI Taxonomy" id="3981"/>
    <lineage>
        <taxon>Eukaryota</taxon>
        <taxon>Viridiplantae</taxon>
        <taxon>Streptophyta</taxon>
        <taxon>Embryophyta</taxon>
        <taxon>Tracheophyta</taxon>
        <taxon>Spermatophyta</taxon>
        <taxon>Magnoliopsida</taxon>
        <taxon>eudicotyledons</taxon>
        <taxon>Gunneridae</taxon>
        <taxon>Pentapetalae</taxon>
        <taxon>rosids</taxon>
        <taxon>fabids</taxon>
        <taxon>Malpighiales</taxon>
        <taxon>Euphorbiaceae</taxon>
        <taxon>Crotonoideae</taxon>
        <taxon>Micrandreae</taxon>
        <taxon>Hevea</taxon>
    </lineage>
</organism>
<accession>A0A6A6MFV7</accession>
<evidence type="ECO:0000313" key="7">
    <source>
        <dbReference type="Proteomes" id="UP000467840"/>
    </source>
</evidence>
<keyword evidence="3" id="KW-0472">Membrane</keyword>
<dbReference type="Gene3D" id="3.40.50.980">
    <property type="match status" value="1"/>
</dbReference>
<comment type="caution">
    <text evidence="6">The sequence shown here is derived from an EMBL/GenBank/DDBJ whole genome shotgun (WGS) entry which is preliminary data.</text>
</comment>
<gene>
    <name evidence="6" type="ORF">GH714_028342</name>
</gene>